<accession>A0A914BQ26</accession>
<dbReference type="GO" id="GO:0030170">
    <property type="term" value="F:pyridoxal phosphate binding"/>
    <property type="evidence" value="ECO:0007669"/>
    <property type="project" value="InterPro"/>
</dbReference>
<dbReference type="PANTHER" id="PTHR11999">
    <property type="entry name" value="GROUP II PYRIDOXAL-5-PHOSPHATE DECARBOXYLASE"/>
    <property type="match status" value="1"/>
</dbReference>
<dbReference type="Pfam" id="PF00282">
    <property type="entry name" value="Pyridoxal_deC"/>
    <property type="match status" value="1"/>
</dbReference>
<comment type="cofactor">
    <cofactor evidence="1 10">
        <name>pyridoxal 5'-phosphate</name>
        <dbReference type="ChEBI" id="CHEBI:597326"/>
    </cofactor>
</comment>
<evidence type="ECO:0000313" key="13">
    <source>
        <dbReference type="Proteomes" id="UP000887568"/>
    </source>
</evidence>
<keyword evidence="7 10" id="KW-0663">Pyridoxal phosphate</keyword>
<dbReference type="RefSeq" id="XP_038078388.1">
    <property type="nucleotide sequence ID" value="XM_038222460.1"/>
</dbReference>
<dbReference type="Proteomes" id="UP000887568">
    <property type="component" value="Unplaced"/>
</dbReference>
<name>A0A914BQ26_PATMI</name>
<evidence type="ECO:0000313" key="12">
    <source>
        <dbReference type="EnsemblMetazoa" id="XP_038078388.1"/>
    </source>
</evidence>
<dbReference type="GO" id="GO:0006548">
    <property type="term" value="P:L-histidine catabolic process"/>
    <property type="evidence" value="ECO:0007669"/>
    <property type="project" value="TreeGrafter"/>
</dbReference>
<reference evidence="12" key="1">
    <citation type="submission" date="2022-11" db="UniProtKB">
        <authorList>
            <consortium name="EnsemblMetazoa"/>
        </authorList>
    </citation>
    <scope>IDENTIFICATION</scope>
</reference>
<evidence type="ECO:0000256" key="6">
    <source>
        <dbReference type="ARBA" id="ARBA00022793"/>
    </source>
</evidence>
<dbReference type="OMA" id="ERDPSHY"/>
<dbReference type="InterPro" id="IPR010977">
    <property type="entry name" value="Aromatic_deC"/>
</dbReference>
<dbReference type="PRINTS" id="PR00800">
    <property type="entry name" value="YHDCRBOXLASE"/>
</dbReference>
<dbReference type="GO" id="GO:0005737">
    <property type="term" value="C:cytoplasm"/>
    <property type="evidence" value="ECO:0007669"/>
    <property type="project" value="TreeGrafter"/>
</dbReference>
<dbReference type="Gene3D" id="1.20.1340.10">
    <property type="entry name" value="dopa decarboxylase, N-terminal domain"/>
    <property type="match status" value="1"/>
</dbReference>
<dbReference type="AlphaFoldDB" id="A0A914BQ26"/>
<dbReference type="EC" id="4.1.1.22" evidence="4"/>
<dbReference type="FunFam" id="1.20.1340.10:FF:000001">
    <property type="entry name" value="Histidine decarboxylase"/>
    <property type="match status" value="1"/>
</dbReference>
<feature type="region of interest" description="Disordered" evidence="11">
    <location>
        <begin position="528"/>
        <end position="568"/>
    </location>
</feature>
<proteinExistence type="inferred from homology"/>
<dbReference type="InterPro" id="IPR015421">
    <property type="entry name" value="PyrdxlP-dep_Trfase_major"/>
</dbReference>
<evidence type="ECO:0000256" key="10">
    <source>
        <dbReference type="PIRSR" id="PIRSR602129-50"/>
    </source>
</evidence>
<evidence type="ECO:0000256" key="11">
    <source>
        <dbReference type="SAM" id="MobiDB-lite"/>
    </source>
</evidence>
<feature type="modified residue" description="N6-(pyridoxal phosphate)lysine" evidence="10">
    <location>
        <position position="307"/>
    </location>
</feature>
<dbReference type="Gene3D" id="3.40.640.10">
    <property type="entry name" value="Type I PLP-dependent aspartate aminotransferase-like (Major domain)"/>
    <property type="match status" value="1"/>
</dbReference>
<dbReference type="EnsemblMetazoa" id="XM_038222460.1">
    <property type="protein sequence ID" value="XP_038078388.1"/>
    <property type="gene ID" value="LOC119745830"/>
</dbReference>
<dbReference type="InterPro" id="IPR015424">
    <property type="entry name" value="PyrdxlP-dep_Trfase"/>
</dbReference>
<evidence type="ECO:0000256" key="4">
    <source>
        <dbReference type="ARBA" id="ARBA00012320"/>
    </source>
</evidence>
<dbReference type="Gene3D" id="3.90.1150.10">
    <property type="entry name" value="Aspartate Aminotransferase, domain 1"/>
    <property type="match status" value="1"/>
</dbReference>
<evidence type="ECO:0000256" key="7">
    <source>
        <dbReference type="ARBA" id="ARBA00022898"/>
    </source>
</evidence>
<evidence type="ECO:0000256" key="9">
    <source>
        <dbReference type="ARBA" id="ARBA00039946"/>
    </source>
</evidence>
<dbReference type="GO" id="GO:0042423">
    <property type="term" value="P:catecholamine biosynthetic process"/>
    <property type="evidence" value="ECO:0007669"/>
    <property type="project" value="UniProtKB-KW"/>
</dbReference>
<dbReference type="OrthoDB" id="639767at2759"/>
<dbReference type="GO" id="GO:0004398">
    <property type="term" value="F:histidine decarboxylase activity"/>
    <property type="evidence" value="ECO:0007669"/>
    <property type="project" value="UniProtKB-EC"/>
</dbReference>
<keyword evidence="13" id="KW-1185">Reference proteome</keyword>
<evidence type="ECO:0000256" key="3">
    <source>
        <dbReference type="ARBA" id="ARBA00011738"/>
    </source>
</evidence>
<protein>
    <recommendedName>
        <fullName evidence="9">Histidine decarboxylase</fullName>
        <ecNumber evidence="4">4.1.1.22</ecNumber>
    </recommendedName>
</protein>
<evidence type="ECO:0000256" key="1">
    <source>
        <dbReference type="ARBA" id="ARBA00001933"/>
    </source>
</evidence>
<dbReference type="GeneID" id="119745830"/>
<keyword evidence="8" id="KW-0456">Lyase</keyword>
<keyword evidence="6" id="KW-0210">Decarboxylase</keyword>
<comment type="subunit">
    <text evidence="3">Homodimer.</text>
</comment>
<keyword evidence="5" id="KW-0127">Catecholamine biosynthesis</keyword>
<sequence>MDVQEYQQRGKEVVDFIVEYLTTIRTRRTFPDVQPGYMKSLVPDEAPEEGEKWEDIFKDVERVILPGVTHWQSPHMHAYFPALNSFPSLLGDMVADAISCLGFTWASSPACTELEIIVMDWLGAMIGLPASFMHRNENGKGGGVLQGTLSEATLVAMFAARYRAIRRERERGNLSDDVSDGAICSRLVVYCSDQAHSSIEKNALIALVKLRRLQSDERYSMRGNALRKAIDEDEKNGLIPFFVCATLGTTGVCAFDNLDEIGEVCEEKKLWLHVDAAYAGTAFLCPEYRPHLKGVDKADTFAFNPSKWMMVHFDCTALWVKDREVLENTFCVNPLYLKHEKQGMAVDFMNWQIPLSRRFRAIKLWFVIRSFGIKGLQEHVRKGVRLAKYFESLLRTEPIFEIPVECNLSLVVFRLKGKNFLTEELLRRVNATGKLYVVPAAINGLYVIRFTVTSLNTTEDDIVKDWRLICSMGNAVMRCLSPLRRRIASWPAAAAFEARPDVYMALYTESKMAALAIPDELDGYSSDTDGVDFRKSPNLYPRKPFIPTDKMSPESDEQSGDERLNNGSQKGIEMVNGHSNGLCNDADKSEDDVFCHHMTKGSKSRGGSMPHLNGLSVEVTKNMFIHNNNVTKGSHHDVQNGLEEKPAEVSVASRGRFGALSVAKESTYTGVVNICHCSTKADMAATQKQ</sequence>
<evidence type="ECO:0000256" key="8">
    <source>
        <dbReference type="ARBA" id="ARBA00023239"/>
    </source>
</evidence>
<evidence type="ECO:0000256" key="2">
    <source>
        <dbReference type="ARBA" id="ARBA00009533"/>
    </source>
</evidence>
<dbReference type="SUPFAM" id="SSF53383">
    <property type="entry name" value="PLP-dependent transferases"/>
    <property type="match status" value="1"/>
</dbReference>
<dbReference type="InterPro" id="IPR002129">
    <property type="entry name" value="PyrdxlP-dep_de-COase"/>
</dbReference>
<dbReference type="PANTHER" id="PTHR11999:SF68">
    <property type="entry name" value="HISTIDINE DECARBOXYLASE"/>
    <property type="match status" value="1"/>
</dbReference>
<evidence type="ECO:0000256" key="5">
    <source>
        <dbReference type="ARBA" id="ARBA00022584"/>
    </source>
</evidence>
<comment type="similarity">
    <text evidence="2">Belongs to the group II decarboxylase family.</text>
</comment>
<dbReference type="GO" id="GO:0001694">
    <property type="term" value="P:histamine biosynthetic process"/>
    <property type="evidence" value="ECO:0007669"/>
    <property type="project" value="TreeGrafter"/>
</dbReference>
<organism evidence="12 13">
    <name type="scientific">Patiria miniata</name>
    <name type="common">Bat star</name>
    <name type="synonym">Asterina miniata</name>
    <dbReference type="NCBI Taxonomy" id="46514"/>
    <lineage>
        <taxon>Eukaryota</taxon>
        <taxon>Metazoa</taxon>
        <taxon>Echinodermata</taxon>
        <taxon>Eleutherozoa</taxon>
        <taxon>Asterozoa</taxon>
        <taxon>Asteroidea</taxon>
        <taxon>Valvatacea</taxon>
        <taxon>Valvatida</taxon>
        <taxon>Asterinidae</taxon>
        <taxon>Patiria</taxon>
    </lineage>
</organism>
<dbReference type="CTD" id="3067"/>
<dbReference type="CDD" id="cd06450">
    <property type="entry name" value="DOPA_deC_like"/>
    <property type="match status" value="1"/>
</dbReference>
<dbReference type="FunFam" id="3.40.640.10:FF:000025">
    <property type="entry name" value="Histidine decarboxylase"/>
    <property type="match status" value="1"/>
</dbReference>
<dbReference type="InterPro" id="IPR015422">
    <property type="entry name" value="PyrdxlP-dep_Trfase_small"/>
</dbReference>